<feature type="repeat" description="TPR" evidence="5">
    <location>
        <begin position="394"/>
        <end position="427"/>
    </location>
</feature>
<dbReference type="InterPro" id="IPR002035">
    <property type="entry name" value="VWF_A"/>
</dbReference>
<comment type="caution">
    <text evidence="9">The sequence shown here is derived from an EMBL/GenBank/DDBJ whole genome shotgun (WGS) entry which is preliminary data.</text>
</comment>
<dbReference type="SUPFAM" id="SSF53300">
    <property type="entry name" value="vWA-like"/>
    <property type="match status" value="1"/>
</dbReference>
<keyword evidence="1" id="KW-1003">Cell membrane</keyword>
<evidence type="ECO:0000313" key="9">
    <source>
        <dbReference type="EMBL" id="GJG58762.1"/>
    </source>
</evidence>
<dbReference type="Pfam" id="PF13519">
    <property type="entry name" value="VWA_2"/>
    <property type="match status" value="1"/>
</dbReference>
<feature type="compositionally biased region" description="Low complexity" evidence="6">
    <location>
        <begin position="507"/>
        <end position="531"/>
    </location>
</feature>
<dbReference type="InterPro" id="IPR024163">
    <property type="entry name" value="Aerotolerance_reg_N"/>
</dbReference>
<dbReference type="PROSITE" id="PS50234">
    <property type="entry name" value="VWFA"/>
    <property type="match status" value="1"/>
</dbReference>
<dbReference type="SMART" id="SM00028">
    <property type="entry name" value="TPR"/>
    <property type="match status" value="3"/>
</dbReference>
<dbReference type="InterPro" id="IPR036465">
    <property type="entry name" value="vWFA_dom_sf"/>
</dbReference>
<dbReference type="Pfam" id="PF07584">
    <property type="entry name" value="BatA"/>
    <property type="match status" value="1"/>
</dbReference>
<dbReference type="SUPFAM" id="SSF48452">
    <property type="entry name" value="TPR-like"/>
    <property type="match status" value="1"/>
</dbReference>
<dbReference type="AlphaFoldDB" id="A0A9R1CWE2"/>
<dbReference type="InterPro" id="IPR019734">
    <property type="entry name" value="TPR_rpt"/>
</dbReference>
<reference evidence="9" key="1">
    <citation type="journal article" date="2022" name="Int. J. Syst. Evol. Microbiol.">
        <title>Prevotella lacticifex sp. nov., isolated from the rumen of cows.</title>
        <authorList>
            <person name="Shinkai T."/>
            <person name="Ikeyama N."/>
            <person name="Kumagai M."/>
            <person name="Ohmori H."/>
            <person name="Sakamoto M."/>
            <person name="Ohkuma M."/>
            <person name="Mitsumori M."/>
        </authorList>
    </citation>
    <scope>NUCLEOTIDE SEQUENCE</scope>
    <source>
        <strain evidence="9">R5076</strain>
    </source>
</reference>
<protein>
    <recommendedName>
        <fullName evidence="8">VWFA domain-containing protein</fullName>
    </recommendedName>
</protein>
<evidence type="ECO:0000256" key="7">
    <source>
        <dbReference type="SAM" id="Phobius"/>
    </source>
</evidence>
<dbReference type="Gene3D" id="3.40.50.410">
    <property type="entry name" value="von Willebrand factor, type A domain"/>
    <property type="match status" value="1"/>
</dbReference>
<dbReference type="GeneID" id="72467205"/>
<evidence type="ECO:0000256" key="3">
    <source>
        <dbReference type="ARBA" id="ARBA00022989"/>
    </source>
</evidence>
<dbReference type="InterPro" id="IPR011990">
    <property type="entry name" value="TPR-like_helical_dom_sf"/>
</dbReference>
<keyword evidence="5" id="KW-0802">TPR repeat</keyword>
<dbReference type="InterPro" id="IPR050768">
    <property type="entry name" value="UPF0353/GerABKA_families"/>
</dbReference>
<gene>
    <name evidence="9" type="ORF">PRLR5076_16130</name>
</gene>
<keyword evidence="3 7" id="KW-1133">Transmembrane helix</keyword>
<dbReference type="EMBL" id="BPUB01000001">
    <property type="protein sequence ID" value="GJG58762.1"/>
    <property type="molecule type" value="Genomic_DNA"/>
</dbReference>
<feature type="repeat" description="TPR" evidence="5">
    <location>
        <begin position="431"/>
        <end position="464"/>
    </location>
</feature>
<dbReference type="Proteomes" id="UP000825483">
    <property type="component" value="Unassembled WGS sequence"/>
</dbReference>
<dbReference type="PANTHER" id="PTHR22550:SF5">
    <property type="entry name" value="LEUCINE ZIPPER PROTEIN 4"/>
    <property type="match status" value="1"/>
</dbReference>
<dbReference type="Pfam" id="PF14559">
    <property type="entry name" value="TPR_19"/>
    <property type="match status" value="1"/>
</dbReference>
<dbReference type="Gene3D" id="1.25.40.10">
    <property type="entry name" value="Tetratricopeptide repeat domain"/>
    <property type="match status" value="2"/>
</dbReference>
<proteinExistence type="predicted"/>
<feature type="transmembrane region" description="Helical" evidence="7">
    <location>
        <begin position="6"/>
        <end position="26"/>
    </location>
</feature>
<dbReference type="RefSeq" id="WP_223929100.1">
    <property type="nucleotide sequence ID" value="NZ_BPTU01000001.1"/>
</dbReference>
<keyword evidence="2 7" id="KW-0812">Transmembrane</keyword>
<feature type="region of interest" description="Disordered" evidence="6">
    <location>
        <begin position="478"/>
        <end position="574"/>
    </location>
</feature>
<dbReference type="SMART" id="SM00327">
    <property type="entry name" value="VWA"/>
    <property type="match status" value="1"/>
</dbReference>
<dbReference type="PROSITE" id="PS50005">
    <property type="entry name" value="TPR"/>
    <property type="match status" value="2"/>
</dbReference>
<dbReference type="PANTHER" id="PTHR22550">
    <property type="entry name" value="SPORE GERMINATION PROTEIN"/>
    <property type="match status" value="1"/>
</dbReference>
<evidence type="ECO:0000256" key="4">
    <source>
        <dbReference type="ARBA" id="ARBA00023136"/>
    </source>
</evidence>
<evidence type="ECO:0000256" key="1">
    <source>
        <dbReference type="ARBA" id="ARBA00022475"/>
    </source>
</evidence>
<dbReference type="PROSITE" id="PS50293">
    <property type="entry name" value="TPR_REGION"/>
    <property type="match status" value="1"/>
</dbReference>
<organism evidence="9 10">
    <name type="scientific">Prevotella lacticifex</name>
    <dbReference type="NCBI Taxonomy" id="2854755"/>
    <lineage>
        <taxon>Bacteria</taxon>
        <taxon>Pseudomonadati</taxon>
        <taxon>Bacteroidota</taxon>
        <taxon>Bacteroidia</taxon>
        <taxon>Bacteroidales</taxon>
        <taxon>Prevotellaceae</taxon>
        <taxon>Prevotella</taxon>
    </lineage>
</organism>
<keyword evidence="4 7" id="KW-0472">Membrane</keyword>
<keyword evidence="10" id="KW-1185">Reference proteome</keyword>
<dbReference type="Pfam" id="PF00515">
    <property type="entry name" value="TPR_1"/>
    <property type="match status" value="1"/>
</dbReference>
<sequence>MFRFQDPTYLWLLLLIPLLAIVRIFALRAKRKNIRRFGNPQLVAQLAPNVSKVRPEVKFWLLMAALALIIVMVARPQMGRDISNNKREGIETIIALDISNSMLAQDVAPSRLEKSKMMVENLVDHFNDDKIGLIVFAGDAFVQLPITSDFVSAKMFLQNIDPSLIQTQGTDIGGAINLAMHSFTQDSKTGKAIIVITDGEDHEGGAEEMAKKANEAGMNVYILGIGDPKGAPIPLGNGQYLKDKSGNTVMTALNENMCKQIAAAGKGVYIHVDNSGIAEERLNSELDKLQKGEINNVVYSDFDEQFQAVAIIVLLLLIAEVLISKTKGKSNRGHWLLHKRHTVVLLLAIIAAQGANAQTDRDLIRQGNNLYNTHKYAEAEVAYRKALATNPGNARAQYNLGCALQKEHRDSDAIKQYEQAVKTEPNKTIRSQGYYNMGVAWQTLKNYDNAIEAYKNCLRLNPNHSNARYNYVLCKQMQKKQKQNGGKNGNDKKNKNDNKDKDKNKNKNGQNNNQNKNKNDNNQQQNNNQQQSGEMSKENAEQLLQAAMNEENQTEAKLKKAMQQPSNRNLDKNW</sequence>
<evidence type="ECO:0000256" key="5">
    <source>
        <dbReference type="PROSITE-ProRule" id="PRU00339"/>
    </source>
</evidence>
<feature type="compositionally biased region" description="Basic and acidic residues" evidence="6">
    <location>
        <begin position="489"/>
        <end position="505"/>
    </location>
</feature>
<evidence type="ECO:0000256" key="6">
    <source>
        <dbReference type="SAM" id="MobiDB-lite"/>
    </source>
</evidence>
<evidence type="ECO:0000256" key="2">
    <source>
        <dbReference type="ARBA" id="ARBA00022692"/>
    </source>
</evidence>
<feature type="transmembrane region" description="Helical" evidence="7">
    <location>
        <begin position="59"/>
        <end position="78"/>
    </location>
</feature>
<feature type="domain" description="VWFA" evidence="8">
    <location>
        <begin position="91"/>
        <end position="289"/>
    </location>
</feature>
<accession>A0A9R1CWE2</accession>
<evidence type="ECO:0000259" key="8">
    <source>
        <dbReference type="PROSITE" id="PS50234"/>
    </source>
</evidence>
<evidence type="ECO:0000313" key="10">
    <source>
        <dbReference type="Proteomes" id="UP000825483"/>
    </source>
</evidence>
<name>A0A9R1CWE2_9BACT</name>